<evidence type="ECO:0000256" key="1">
    <source>
        <dbReference type="ARBA" id="ARBA00022801"/>
    </source>
</evidence>
<gene>
    <name evidence="4" type="ORF">BSZ32_04895</name>
</gene>
<dbReference type="SUPFAM" id="SSF109604">
    <property type="entry name" value="HD-domain/PDEase-like"/>
    <property type="match status" value="1"/>
</dbReference>
<keyword evidence="1" id="KW-0378">Hydrolase</keyword>
<feature type="domain" description="HD" evidence="3">
    <location>
        <begin position="169"/>
        <end position="301"/>
    </location>
</feature>
<dbReference type="InterPro" id="IPR050798">
    <property type="entry name" value="YhaM_exoribonuc/phosphodiest"/>
</dbReference>
<dbReference type="Gene3D" id="1.10.3210.10">
    <property type="entry name" value="Hypothetical protein af1432"/>
    <property type="match status" value="1"/>
</dbReference>
<organism evidence="4 5">
    <name type="scientific">Rubritalea profundi</name>
    <dbReference type="NCBI Taxonomy" id="1658618"/>
    <lineage>
        <taxon>Bacteria</taxon>
        <taxon>Pseudomonadati</taxon>
        <taxon>Verrucomicrobiota</taxon>
        <taxon>Verrucomicrobiia</taxon>
        <taxon>Verrucomicrobiales</taxon>
        <taxon>Rubritaleaceae</taxon>
        <taxon>Rubritalea</taxon>
    </lineage>
</organism>
<dbReference type="GO" id="GO:0031125">
    <property type="term" value="P:rRNA 3'-end processing"/>
    <property type="evidence" value="ECO:0007669"/>
    <property type="project" value="TreeGrafter"/>
</dbReference>
<feature type="compositionally biased region" description="Basic and acidic residues" evidence="2">
    <location>
        <begin position="389"/>
        <end position="406"/>
    </location>
</feature>
<feature type="compositionally biased region" description="Low complexity" evidence="2">
    <location>
        <begin position="351"/>
        <end position="368"/>
    </location>
</feature>
<dbReference type="PANTHER" id="PTHR37294:SF1">
    <property type="entry name" value="3'-5' EXORIBONUCLEASE YHAM"/>
    <property type="match status" value="1"/>
</dbReference>
<dbReference type="PANTHER" id="PTHR37294">
    <property type="entry name" value="3'-5' EXORIBONUCLEASE YHAM"/>
    <property type="match status" value="1"/>
</dbReference>
<sequence length="425" mass="47501">MDQLTITQLKQSAGDSPISASVDVQLQSCVTKTTKSGKPYLELVLADSIDQFTLKIWENLPQFKSAQKLPAESFLRLAGDWTQNQYGLDAQRWDFRPLNASETADLLTGDPETSAKQRQDWQTITQLCQDISDPRLHALCQLFTERYGLRFQRTAAARKNHHARRGGLVEHVAQMMRSAMALTTVYTDLNTDLLITGILFHDCGKMWENTYPETGFAQPFDLQGEMLGHIPLGIDLASRLWSEMIGDSPKVWNDLFPLSSDVRIHLLHLIASHHGTYEFGSPTLPRTPEAIVLHHIDNIDAKYEMFKQAYNVAPELAPGIHQKQFPLPANLVTPLAHYPKDAETPRSAAPTMVTATATEQVVETSKAKPVPKKSPKPKTPLAEPPPQPKLKEEPVKTAPKKGKEPEDAPELEDEFQAQPFTGDLF</sequence>
<dbReference type="InterPro" id="IPR003607">
    <property type="entry name" value="HD/PDEase_dom"/>
</dbReference>
<evidence type="ECO:0000256" key="2">
    <source>
        <dbReference type="SAM" id="MobiDB-lite"/>
    </source>
</evidence>
<evidence type="ECO:0000313" key="4">
    <source>
        <dbReference type="EMBL" id="PQJ27902.1"/>
    </source>
</evidence>
<dbReference type="Pfam" id="PF01966">
    <property type="entry name" value="HD"/>
    <property type="match status" value="1"/>
</dbReference>
<dbReference type="RefSeq" id="WP_105042397.1">
    <property type="nucleotide sequence ID" value="NZ_MQWA01000001.1"/>
</dbReference>
<dbReference type="Proteomes" id="UP000239907">
    <property type="component" value="Unassembled WGS sequence"/>
</dbReference>
<dbReference type="OrthoDB" id="9778453at2"/>
<proteinExistence type="predicted"/>
<evidence type="ECO:0000313" key="5">
    <source>
        <dbReference type="Proteomes" id="UP000239907"/>
    </source>
</evidence>
<accession>A0A2S7U0Q0</accession>
<dbReference type="InterPro" id="IPR006674">
    <property type="entry name" value="HD_domain"/>
</dbReference>
<keyword evidence="5" id="KW-1185">Reference proteome</keyword>
<comment type="caution">
    <text evidence="4">The sequence shown here is derived from an EMBL/GenBank/DDBJ whole genome shotgun (WGS) entry which is preliminary data.</text>
</comment>
<protein>
    <recommendedName>
        <fullName evidence="3">HD domain-containing protein</fullName>
    </recommendedName>
</protein>
<dbReference type="CDD" id="cd00077">
    <property type="entry name" value="HDc"/>
    <property type="match status" value="1"/>
</dbReference>
<evidence type="ECO:0000259" key="3">
    <source>
        <dbReference type="Pfam" id="PF01966"/>
    </source>
</evidence>
<name>A0A2S7U0Q0_9BACT</name>
<reference evidence="4 5" key="1">
    <citation type="submission" date="2016-12" db="EMBL/GenBank/DDBJ databases">
        <title>Study of bacterial adaptation to deep sea.</title>
        <authorList>
            <person name="Song J."/>
            <person name="Yoshizawa S."/>
            <person name="Kogure K."/>
        </authorList>
    </citation>
    <scope>NUCLEOTIDE SEQUENCE [LARGE SCALE GENOMIC DNA]</scope>
    <source>
        <strain evidence="4 5">SAORIC-165</strain>
    </source>
</reference>
<dbReference type="AlphaFoldDB" id="A0A2S7U0Q0"/>
<dbReference type="EMBL" id="MQWA01000001">
    <property type="protein sequence ID" value="PQJ27902.1"/>
    <property type="molecule type" value="Genomic_DNA"/>
</dbReference>
<feature type="region of interest" description="Disordered" evidence="2">
    <location>
        <begin position="340"/>
        <end position="425"/>
    </location>
</feature>
<dbReference type="GO" id="GO:0016787">
    <property type="term" value="F:hydrolase activity"/>
    <property type="evidence" value="ECO:0007669"/>
    <property type="project" value="UniProtKB-KW"/>
</dbReference>